<reference evidence="13" key="1">
    <citation type="submission" date="2023-02" db="EMBL/GenBank/DDBJ databases">
        <title>Genome of toxic invasive species Heracleum sosnowskyi carries increased number of genes despite the absence of recent whole-genome duplications.</title>
        <authorList>
            <person name="Schelkunov M."/>
            <person name="Shtratnikova V."/>
            <person name="Makarenko M."/>
            <person name="Klepikova A."/>
            <person name="Omelchenko D."/>
            <person name="Novikova G."/>
            <person name="Obukhova E."/>
            <person name="Bogdanov V."/>
            <person name="Penin A."/>
            <person name="Logacheva M."/>
        </authorList>
    </citation>
    <scope>NUCLEOTIDE SEQUENCE</scope>
    <source>
        <strain evidence="13">Hsosn_3</strain>
        <tissue evidence="13">Leaf</tissue>
    </source>
</reference>
<feature type="domain" description="Pectinesterase inhibitor" evidence="12">
    <location>
        <begin position="40"/>
        <end position="200"/>
    </location>
</feature>
<feature type="chain" id="PRO_5042165300" description="pectinesterase" evidence="11">
    <location>
        <begin position="25"/>
        <end position="360"/>
    </location>
</feature>
<keyword evidence="7" id="KW-1015">Disulfide bond</keyword>
<dbReference type="InterPro" id="IPR006501">
    <property type="entry name" value="Pectinesterase_inhib_dom"/>
</dbReference>
<protein>
    <recommendedName>
        <fullName evidence="4">pectinesterase</fullName>
        <ecNumber evidence="4">3.1.1.11</ecNumber>
    </recommendedName>
</protein>
<evidence type="ECO:0000313" key="13">
    <source>
        <dbReference type="EMBL" id="KAK1374676.1"/>
    </source>
</evidence>
<keyword evidence="6" id="KW-0063">Aspartyl esterase</keyword>
<dbReference type="Gene3D" id="2.160.20.10">
    <property type="entry name" value="Single-stranded right-handed beta-helix, Pectin lyase-like"/>
    <property type="match status" value="1"/>
</dbReference>
<dbReference type="Proteomes" id="UP001237642">
    <property type="component" value="Unassembled WGS sequence"/>
</dbReference>
<dbReference type="GO" id="GO:0030599">
    <property type="term" value="F:pectinesterase activity"/>
    <property type="evidence" value="ECO:0007669"/>
    <property type="project" value="UniProtKB-EC"/>
</dbReference>
<proteinExistence type="inferred from homology"/>
<dbReference type="SUPFAM" id="SSF51126">
    <property type="entry name" value="Pectin lyase-like"/>
    <property type="match status" value="1"/>
</dbReference>
<comment type="catalytic activity">
    <reaction evidence="10">
        <text>[(1-&gt;4)-alpha-D-galacturonosyl methyl ester](n) + n H2O = [(1-&gt;4)-alpha-D-galacturonosyl](n) + n methanol + n H(+)</text>
        <dbReference type="Rhea" id="RHEA:22380"/>
        <dbReference type="Rhea" id="RHEA-COMP:14570"/>
        <dbReference type="Rhea" id="RHEA-COMP:14573"/>
        <dbReference type="ChEBI" id="CHEBI:15377"/>
        <dbReference type="ChEBI" id="CHEBI:15378"/>
        <dbReference type="ChEBI" id="CHEBI:17790"/>
        <dbReference type="ChEBI" id="CHEBI:140522"/>
        <dbReference type="ChEBI" id="CHEBI:140523"/>
        <dbReference type="EC" id="3.1.1.11"/>
    </reaction>
</comment>
<evidence type="ECO:0000256" key="9">
    <source>
        <dbReference type="ARBA" id="ARBA00023316"/>
    </source>
</evidence>
<evidence type="ECO:0000256" key="3">
    <source>
        <dbReference type="ARBA" id="ARBA00007786"/>
    </source>
</evidence>
<feature type="signal peptide" evidence="11">
    <location>
        <begin position="1"/>
        <end position="24"/>
    </location>
</feature>
<evidence type="ECO:0000256" key="7">
    <source>
        <dbReference type="ARBA" id="ARBA00023157"/>
    </source>
</evidence>
<dbReference type="FunFam" id="1.20.140.40:FF:000010">
    <property type="entry name" value="Pectinesterase"/>
    <property type="match status" value="1"/>
</dbReference>
<organism evidence="13 14">
    <name type="scientific">Heracleum sosnowskyi</name>
    <dbReference type="NCBI Taxonomy" id="360622"/>
    <lineage>
        <taxon>Eukaryota</taxon>
        <taxon>Viridiplantae</taxon>
        <taxon>Streptophyta</taxon>
        <taxon>Embryophyta</taxon>
        <taxon>Tracheophyta</taxon>
        <taxon>Spermatophyta</taxon>
        <taxon>Magnoliopsida</taxon>
        <taxon>eudicotyledons</taxon>
        <taxon>Gunneridae</taxon>
        <taxon>Pentapetalae</taxon>
        <taxon>asterids</taxon>
        <taxon>campanulids</taxon>
        <taxon>Apiales</taxon>
        <taxon>Apiaceae</taxon>
        <taxon>Apioideae</taxon>
        <taxon>apioid superclade</taxon>
        <taxon>Tordylieae</taxon>
        <taxon>Tordyliinae</taxon>
        <taxon>Heracleum</taxon>
    </lineage>
</organism>
<evidence type="ECO:0000256" key="6">
    <source>
        <dbReference type="ARBA" id="ARBA00023085"/>
    </source>
</evidence>
<comment type="similarity">
    <text evidence="2">In the N-terminal section; belongs to the PMEI family.</text>
</comment>
<dbReference type="NCBIfam" id="TIGR01614">
    <property type="entry name" value="PME_inhib"/>
    <property type="match status" value="1"/>
</dbReference>
<dbReference type="Pfam" id="PF01095">
    <property type="entry name" value="Pectinesterase"/>
    <property type="match status" value="1"/>
</dbReference>
<evidence type="ECO:0000256" key="11">
    <source>
        <dbReference type="SAM" id="SignalP"/>
    </source>
</evidence>
<keyword evidence="9" id="KW-0961">Cell wall biogenesis/degradation</keyword>
<reference evidence="13" key="2">
    <citation type="submission" date="2023-05" db="EMBL/GenBank/DDBJ databases">
        <authorList>
            <person name="Schelkunov M.I."/>
        </authorList>
    </citation>
    <scope>NUCLEOTIDE SEQUENCE</scope>
    <source>
        <strain evidence="13">Hsosn_3</strain>
        <tissue evidence="13">Leaf</tissue>
    </source>
</reference>
<dbReference type="SUPFAM" id="SSF101148">
    <property type="entry name" value="Plant invertase/pectin methylesterase inhibitor"/>
    <property type="match status" value="1"/>
</dbReference>
<evidence type="ECO:0000256" key="2">
    <source>
        <dbReference type="ARBA" id="ARBA00006027"/>
    </source>
</evidence>
<comment type="pathway">
    <text evidence="1">Glycan metabolism; pectin degradation; 2-dehydro-3-deoxy-D-gluconate from pectin: step 1/5.</text>
</comment>
<accession>A0AAD8HWP2</accession>
<dbReference type="EMBL" id="JAUIZM010000007">
    <property type="protein sequence ID" value="KAK1374676.1"/>
    <property type="molecule type" value="Genomic_DNA"/>
</dbReference>
<evidence type="ECO:0000256" key="5">
    <source>
        <dbReference type="ARBA" id="ARBA00022801"/>
    </source>
</evidence>
<dbReference type="InterPro" id="IPR012334">
    <property type="entry name" value="Pectin_lyas_fold"/>
</dbReference>
<keyword evidence="8" id="KW-0325">Glycoprotein</keyword>
<dbReference type="Pfam" id="PF04043">
    <property type="entry name" value="PMEI"/>
    <property type="match status" value="1"/>
</dbReference>
<evidence type="ECO:0000256" key="8">
    <source>
        <dbReference type="ARBA" id="ARBA00023180"/>
    </source>
</evidence>
<gene>
    <name evidence="13" type="ORF">POM88_030869</name>
</gene>
<dbReference type="SMART" id="SM00856">
    <property type="entry name" value="PMEI"/>
    <property type="match status" value="1"/>
</dbReference>
<comment type="caution">
    <text evidence="13">The sequence shown here is derived from an EMBL/GenBank/DDBJ whole genome shotgun (WGS) entry which is preliminary data.</text>
</comment>
<comment type="similarity">
    <text evidence="3">In the C-terminal section; belongs to the pectinesterase family.</text>
</comment>
<dbReference type="InterPro" id="IPR035513">
    <property type="entry name" value="Invertase/methylesterase_inhib"/>
</dbReference>
<name>A0AAD8HWP2_9APIA</name>
<evidence type="ECO:0000256" key="4">
    <source>
        <dbReference type="ARBA" id="ARBA00013229"/>
    </source>
</evidence>
<evidence type="ECO:0000313" key="14">
    <source>
        <dbReference type="Proteomes" id="UP001237642"/>
    </source>
</evidence>
<keyword evidence="14" id="KW-1185">Reference proteome</keyword>
<dbReference type="Gene3D" id="1.20.140.40">
    <property type="entry name" value="Invertase/pectin methylesterase inhibitor family protein"/>
    <property type="match status" value="1"/>
</dbReference>
<dbReference type="EC" id="3.1.1.11" evidence="4"/>
<keyword evidence="5" id="KW-0378">Hydrolase</keyword>
<dbReference type="AlphaFoldDB" id="A0AAD8HWP2"/>
<evidence type="ECO:0000256" key="10">
    <source>
        <dbReference type="ARBA" id="ARBA00047928"/>
    </source>
</evidence>
<keyword evidence="11" id="KW-0732">Signal</keyword>
<dbReference type="GO" id="GO:0004857">
    <property type="term" value="F:enzyme inhibitor activity"/>
    <property type="evidence" value="ECO:0007669"/>
    <property type="project" value="InterPro"/>
</dbReference>
<dbReference type="CDD" id="cd15798">
    <property type="entry name" value="PMEI-like_3"/>
    <property type="match status" value="1"/>
</dbReference>
<evidence type="ECO:0000256" key="1">
    <source>
        <dbReference type="ARBA" id="ARBA00005184"/>
    </source>
</evidence>
<dbReference type="InterPro" id="IPR000070">
    <property type="entry name" value="Pectinesterase_cat"/>
</dbReference>
<dbReference type="GO" id="GO:0042545">
    <property type="term" value="P:cell wall modification"/>
    <property type="evidence" value="ECO:0007669"/>
    <property type="project" value="InterPro"/>
</dbReference>
<dbReference type="PANTHER" id="PTHR31707">
    <property type="entry name" value="PECTINESTERASE"/>
    <property type="match status" value="1"/>
</dbReference>
<dbReference type="InterPro" id="IPR011050">
    <property type="entry name" value="Pectin_lyase_fold/virulence"/>
</dbReference>
<sequence>MDTQLSLSIMFLISIILHINHVSADTPPDAAAAPSLSTTNNSEFIRKNCETTLYPVLCYRSLSRHAMKIQEDPALLAQAAIGVSLNRAKRMANYVSNLTQEADTGATEPRAISALHDCFSVFGDAVEQIRDSLTQMLKLGGSGESLRFQMSNVQTYMSAALTNEDTCTDGFEEVNDGPMKKDVCDRTVKVKQVTSNALALVNSYVNKVCCLGRLVRERCLGKIGAFAQVTQAPNPECISAVSDRKTSDRKLLEAEAPPVDLVVAQDGSGNFTAFSETVAAAETGTKRFVIYVKKGVYNNNVEFNKSLRNLTLVGDGIDATIVTGSNSNADGFTTFHSATFAARGPGLIIRRMTFENTAGP</sequence>
<evidence type="ECO:0000259" key="12">
    <source>
        <dbReference type="SMART" id="SM00856"/>
    </source>
</evidence>